<dbReference type="InterPro" id="IPR015797">
    <property type="entry name" value="NUDIX_hydrolase-like_dom_sf"/>
</dbReference>
<dbReference type="RefSeq" id="WP_194412619.1">
    <property type="nucleotide sequence ID" value="NZ_BAABKZ010000001.1"/>
</dbReference>
<protein>
    <submittedName>
        <fullName evidence="2">NUDIX domain-containing protein</fullName>
    </submittedName>
</protein>
<dbReference type="Pfam" id="PF00293">
    <property type="entry name" value="NUDIX"/>
    <property type="match status" value="1"/>
</dbReference>
<dbReference type="EMBL" id="BAABKZ010000001">
    <property type="protein sequence ID" value="GAA5087054.1"/>
    <property type="molecule type" value="Genomic_DNA"/>
</dbReference>
<dbReference type="Proteomes" id="UP001501407">
    <property type="component" value="Unassembled WGS sequence"/>
</dbReference>
<dbReference type="CDD" id="cd04662">
    <property type="entry name" value="NUDIX_Hydrolase"/>
    <property type="match status" value="1"/>
</dbReference>
<dbReference type="Gene3D" id="3.90.79.10">
    <property type="entry name" value="Nucleoside Triphosphate Pyrophosphohydrolase"/>
    <property type="match status" value="1"/>
</dbReference>
<dbReference type="InterPro" id="IPR000086">
    <property type="entry name" value="NUDIX_hydrolase_dom"/>
</dbReference>
<dbReference type="PROSITE" id="PS51462">
    <property type="entry name" value="NUDIX"/>
    <property type="match status" value="1"/>
</dbReference>
<dbReference type="PANTHER" id="PTHR21340:SF7">
    <property type="entry name" value="NUDIX HYDROLASE DOMAIN-CONTAINING PROTEIN"/>
    <property type="match status" value="1"/>
</dbReference>
<name>A0ABP9LZQ1_9MICO</name>
<reference evidence="3" key="1">
    <citation type="journal article" date="2019" name="Int. J. Syst. Evol. Microbiol.">
        <title>The Global Catalogue of Microorganisms (GCM) 10K type strain sequencing project: providing services to taxonomists for standard genome sequencing and annotation.</title>
        <authorList>
            <consortium name="The Broad Institute Genomics Platform"/>
            <consortium name="The Broad Institute Genome Sequencing Center for Infectious Disease"/>
            <person name="Wu L."/>
            <person name="Ma J."/>
        </authorList>
    </citation>
    <scope>NUCLEOTIDE SEQUENCE [LARGE SCALE GENOMIC DNA]</scope>
    <source>
        <strain evidence="3">JCM 18959</strain>
    </source>
</reference>
<sequence length="161" mass="17448">MITSAGILLYRLAPDLEVLLAHMGGPFWASKDAGAWSIPKGEFAEGDESALDAARREFREELGVDPPEPPYAELGTFAYSSGKRVTVFVADGTGFSLDDLVFGEFELEWPPRSGRTASFPEVDRVEWTSPDAARERLVKGQRPAVDALEAHLAEASPPSSP</sequence>
<evidence type="ECO:0000313" key="3">
    <source>
        <dbReference type="Proteomes" id="UP001501407"/>
    </source>
</evidence>
<proteinExistence type="predicted"/>
<accession>A0ABP9LZQ1</accession>
<evidence type="ECO:0000313" key="2">
    <source>
        <dbReference type="EMBL" id="GAA5087054.1"/>
    </source>
</evidence>
<comment type="caution">
    <text evidence="2">The sequence shown here is derived from an EMBL/GenBank/DDBJ whole genome shotgun (WGS) entry which is preliminary data.</text>
</comment>
<organism evidence="2 3">
    <name type="scientific">Microbacterium yannicii</name>
    <dbReference type="NCBI Taxonomy" id="671622"/>
    <lineage>
        <taxon>Bacteria</taxon>
        <taxon>Bacillati</taxon>
        <taxon>Actinomycetota</taxon>
        <taxon>Actinomycetes</taxon>
        <taxon>Micrococcales</taxon>
        <taxon>Microbacteriaceae</taxon>
        <taxon>Microbacterium</taxon>
    </lineage>
</organism>
<dbReference type="PANTHER" id="PTHR21340">
    <property type="entry name" value="DIADENOSINE 5,5-P1,P4-TETRAPHOSPHATE PYROPHOSPHOHYDROLASE MUTT"/>
    <property type="match status" value="1"/>
</dbReference>
<feature type="domain" description="Nudix hydrolase" evidence="1">
    <location>
        <begin position="1"/>
        <end position="150"/>
    </location>
</feature>
<gene>
    <name evidence="2" type="ORF">GCM10025760_07650</name>
</gene>
<dbReference type="InterPro" id="IPR051325">
    <property type="entry name" value="Nudix_hydrolase_domain"/>
</dbReference>
<dbReference type="SUPFAM" id="SSF55811">
    <property type="entry name" value="Nudix"/>
    <property type="match status" value="1"/>
</dbReference>
<keyword evidence="3" id="KW-1185">Reference proteome</keyword>
<evidence type="ECO:0000259" key="1">
    <source>
        <dbReference type="PROSITE" id="PS51462"/>
    </source>
</evidence>